<accession>A0ABX9KE48</accession>
<evidence type="ECO:0000256" key="1">
    <source>
        <dbReference type="ARBA" id="ARBA00007274"/>
    </source>
</evidence>
<dbReference type="InterPro" id="IPR051159">
    <property type="entry name" value="Hexapeptide_acetyltransf"/>
</dbReference>
<comment type="caution">
    <text evidence="3">The sequence shown here is derived from an EMBL/GenBank/DDBJ whole genome shotgun (WGS) entry which is preliminary data.</text>
</comment>
<dbReference type="RefSeq" id="WP_114643431.1">
    <property type="nucleotide sequence ID" value="NZ_JAACIO010000001.1"/>
</dbReference>
<dbReference type="PANTHER" id="PTHR23416">
    <property type="entry name" value="SIALIC ACID SYNTHASE-RELATED"/>
    <property type="match status" value="1"/>
</dbReference>
<keyword evidence="2" id="KW-0808">Transferase</keyword>
<proteinExistence type="inferred from homology"/>
<evidence type="ECO:0000256" key="2">
    <source>
        <dbReference type="ARBA" id="ARBA00022679"/>
    </source>
</evidence>
<dbReference type="EMBL" id="QUAJ01000033">
    <property type="protein sequence ID" value="REI39731.1"/>
    <property type="molecule type" value="Genomic_DNA"/>
</dbReference>
<dbReference type="Pfam" id="PF00132">
    <property type="entry name" value="Hexapep"/>
    <property type="match status" value="1"/>
</dbReference>
<dbReference type="GO" id="GO:0016746">
    <property type="term" value="F:acyltransferase activity"/>
    <property type="evidence" value="ECO:0007669"/>
    <property type="project" value="UniProtKB-KW"/>
</dbReference>
<organism evidence="3 4">
    <name type="scientific">Psychrilyobacter piezotolerans</name>
    <dbReference type="NCBI Taxonomy" id="2293438"/>
    <lineage>
        <taxon>Bacteria</taxon>
        <taxon>Fusobacteriati</taxon>
        <taxon>Fusobacteriota</taxon>
        <taxon>Fusobacteriia</taxon>
        <taxon>Fusobacteriales</taxon>
        <taxon>Fusobacteriaceae</taxon>
        <taxon>Psychrilyobacter</taxon>
    </lineage>
</organism>
<name>A0ABX9KE48_9FUSO</name>
<dbReference type="Gene3D" id="2.160.10.10">
    <property type="entry name" value="Hexapeptide repeat proteins"/>
    <property type="match status" value="1"/>
</dbReference>
<keyword evidence="4" id="KW-1185">Reference proteome</keyword>
<dbReference type="InterPro" id="IPR001451">
    <property type="entry name" value="Hexapep"/>
</dbReference>
<reference evidence="3 4" key="1">
    <citation type="submission" date="2018-08" db="EMBL/GenBank/DDBJ databases">
        <title>Draft genome sequence of Psychrilyobacter sp. strain SD5 isolated from Black Sea water.</title>
        <authorList>
            <person name="Yadav S."/>
            <person name="Villanueva L."/>
            <person name="Damste J.S.S."/>
        </authorList>
    </citation>
    <scope>NUCLEOTIDE SEQUENCE [LARGE SCALE GENOMIC DNA]</scope>
    <source>
        <strain evidence="3 4">SD5</strain>
    </source>
</reference>
<evidence type="ECO:0000313" key="3">
    <source>
        <dbReference type="EMBL" id="REI39731.1"/>
    </source>
</evidence>
<dbReference type="InterPro" id="IPR011004">
    <property type="entry name" value="Trimer_LpxA-like_sf"/>
</dbReference>
<protein>
    <submittedName>
        <fullName evidence="3">Acyltransferase</fullName>
    </submittedName>
</protein>
<dbReference type="Proteomes" id="UP000263486">
    <property type="component" value="Unassembled WGS sequence"/>
</dbReference>
<evidence type="ECO:0000313" key="4">
    <source>
        <dbReference type="Proteomes" id="UP000263486"/>
    </source>
</evidence>
<comment type="similarity">
    <text evidence="1">Belongs to the transferase hexapeptide repeat family.</text>
</comment>
<sequence length="186" mass="20792">MKRHIKNLISVIFSFLKFSIIKLFHGKCFRFHLIERFSPNTELDIGKNSLLVLKEAVRAHSGSKFRVRNGAKLTIGKNTTFGYKCMITCRHEISIGEGTDFGPNVLIYDHDHDFKATGGLTAGKYKYGSVQIGNEVWVGANVIILKGTKIGNNCVIAAGSIISGTFPDNTIIIQKRETEVIKYRKE</sequence>
<gene>
    <name evidence="3" type="ORF">DYH56_13645</name>
</gene>
<keyword evidence="3" id="KW-0012">Acyltransferase</keyword>
<dbReference type="PANTHER" id="PTHR23416:SF23">
    <property type="entry name" value="ACETYLTRANSFERASE C18B11.09C-RELATED"/>
    <property type="match status" value="1"/>
</dbReference>
<dbReference type="CDD" id="cd04647">
    <property type="entry name" value="LbH_MAT_like"/>
    <property type="match status" value="1"/>
</dbReference>
<dbReference type="SUPFAM" id="SSF51161">
    <property type="entry name" value="Trimeric LpxA-like enzymes"/>
    <property type="match status" value="1"/>
</dbReference>